<dbReference type="GO" id="GO:0004553">
    <property type="term" value="F:hydrolase activity, hydrolyzing O-glycosyl compounds"/>
    <property type="evidence" value="ECO:0007669"/>
    <property type="project" value="InterPro"/>
</dbReference>
<gene>
    <name evidence="4" type="ORF">DXZ20_02660</name>
</gene>
<dbReference type="SUPFAM" id="SSF53955">
    <property type="entry name" value="Lysozyme-like"/>
    <property type="match status" value="1"/>
</dbReference>
<accession>A0A6M0RFD3</accession>
<dbReference type="Gene3D" id="1.10.530.10">
    <property type="match status" value="1"/>
</dbReference>
<dbReference type="RefSeq" id="WP_163696257.1">
    <property type="nucleotide sequence ID" value="NZ_QXHD01000003.1"/>
</dbReference>
<dbReference type="SUPFAM" id="SSF48435">
    <property type="entry name" value="Bacterial muramidases"/>
    <property type="match status" value="1"/>
</dbReference>
<feature type="transmembrane region" description="Helical" evidence="2">
    <location>
        <begin position="12"/>
        <end position="33"/>
    </location>
</feature>
<dbReference type="InterPro" id="IPR019734">
    <property type="entry name" value="TPR_rpt"/>
</dbReference>
<dbReference type="EMBL" id="QXHD01000003">
    <property type="protein sequence ID" value="NEZ54610.1"/>
    <property type="molecule type" value="Genomic_DNA"/>
</dbReference>
<dbReference type="Pfam" id="PF13174">
    <property type="entry name" value="TPR_6"/>
    <property type="match status" value="1"/>
</dbReference>
<evidence type="ECO:0000259" key="3">
    <source>
        <dbReference type="Pfam" id="PF01464"/>
    </source>
</evidence>
<dbReference type="PANTHER" id="PTHR37423:SF5">
    <property type="entry name" value="SOLUBLE LYTIC MUREIN TRANSGLYCOSYLASE"/>
    <property type="match status" value="1"/>
</dbReference>
<name>A0A6M0RFD3_9CYAN</name>
<evidence type="ECO:0000313" key="5">
    <source>
        <dbReference type="Proteomes" id="UP000481033"/>
    </source>
</evidence>
<dbReference type="InterPro" id="IPR008939">
    <property type="entry name" value="Lytic_TGlycosylase_superhlx_U"/>
</dbReference>
<dbReference type="AlphaFoldDB" id="A0A6M0RFD3"/>
<keyword evidence="2" id="KW-0812">Transmembrane</keyword>
<dbReference type="CDD" id="cd13401">
    <property type="entry name" value="Slt70-like"/>
    <property type="match status" value="1"/>
</dbReference>
<evidence type="ECO:0000313" key="4">
    <source>
        <dbReference type="EMBL" id="NEZ54610.1"/>
    </source>
</evidence>
<dbReference type="InterPro" id="IPR011990">
    <property type="entry name" value="TPR-like_helical_dom_sf"/>
</dbReference>
<keyword evidence="5" id="KW-1185">Reference proteome</keyword>
<feature type="domain" description="Transglycosylase SLT" evidence="3">
    <location>
        <begin position="566"/>
        <end position="676"/>
    </location>
</feature>
<dbReference type="Pfam" id="PF01464">
    <property type="entry name" value="SLT"/>
    <property type="match status" value="1"/>
</dbReference>
<dbReference type="GO" id="GO:0042597">
    <property type="term" value="C:periplasmic space"/>
    <property type="evidence" value="ECO:0007669"/>
    <property type="project" value="InterPro"/>
</dbReference>
<proteinExistence type="predicted"/>
<dbReference type="InterPro" id="IPR008258">
    <property type="entry name" value="Transglycosylase_SLT_dom_1"/>
</dbReference>
<comment type="caution">
    <text evidence="4">The sequence shown here is derived from an EMBL/GenBank/DDBJ whole genome shotgun (WGS) entry which is preliminary data.</text>
</comment>
<organism evidence="4 5">
    <name type="scientific">Adonisia turfae CCMR0081</name>
    <dbReference type="NCBI Taxonomy" id="2292702"/>
    <lineage>
        <taxon>Bacteria</taxon>
        <taxon>Bacillati</taxon>
        <taxon>Cyanobacteriota</taxon>
        <taxon>Adonisia</taxon>
        <taxon>Adonisia turfae</taxon>
    </lineage>
</organism>
<keyword evidence="1" id="KW-0732">Signal</keyword>
<dbReference type="Proteomes" id="UP000481033">
    <property type="component" value="Unassembled WGS sequence"/>
</dbReference>
<evidence type="ECO:0000256" key="2">
    <source>
        <dbReference type="SAM" id="Phobius"/>
    </source>
</evidence>
<sequence length="728" mass="80615">MGKRLIDFGKERLPLLLLGGVSLASLALIVFFGQATKRLLPTEPATESAQLQQAASAKTFQLALQPAETRRDMLQQVIDSGIDGDAYLATYLLATDLLNQGQAAEALSTLGELEKNKQSALTPYVLLKRGQAQLLTGESPTSWNELLGNYDTHSATAEARYELGKQDPNEWEALLEKHPSHPRAVEVALKKLKTGTSKDLLLLVAAHGLYREEYEASLDRLTQEYGQELTPEQWQTVGFGYWENLQYAKASEAYAKAPASPTSLYRAARGAQIAQKRVVAIANYQKLAKTFPNAPETGLGLIKLADSLPDKAALAPLDQAMKAFPDRAGEALLKKANILDQLNSPTSAKDARTSVLSQYSDSETAAELRLSRAHKAAKANDSATARQLAEELITANPQSELAAEASFWSGKWAQKLGQDNQARQAYKRTLAQYPESYFAWRSAVMLGWDVGDFNSVRSLNPEVSLPQQREPLPAGSETLQLLYRLGQDAAAWSLWQTEFENVQDPTVAEQFTDGVMRVGVGDNLDGIFMLTSLAWRNQADEQTEYQQLRNTSNYWQTVYPFPFSDLIQAWSQQRQLNPLLVTALMRQESRFETNIESVAGAIGLMQVLPSTADWIVSQIGENNSDLDTQLKTPSENIKLGTWYLDYTHREYSDNSMFAVASYNAGPGAVADWIARGYGDPDVFVDNIPFPETKGYVEAVFGGYWNYLRLYNPAISRQMAQHTAQQATP</sequence>
<dbReference type="PANTHER" id="PTHR37423">
    <property type="entry name" value="SOLUBLE LYTIC MUREIN TRANSGLYCOSYLASE-RELATED"/>
    <property type="match status" value="1"/>
</dbReference>
<protein>
    <submittedName>
        <fullName evidence="4">Tail length tape measure protein</fullName>
    </submittedName>
</protein>
<keyword evidence="2" id="KW-0472">Membrane</keyword>
<dbReference type="Gene3D" id="1.25.40.10">
    <property type="entry name" value="Tetratricopeptide repeat domain"/>
    <property type="match status" value="2"/>
</dbReference>
<reference evidence="4 5" key="1">
    <citation type="journal article" date="2020" name="Microb. Ecol.">
        <title>Ecogenomics of the Marine Benthic Filamentous Cyanobacterium Adonisia.</title>
        <authorList>
            <person name="Walter J.M."/>
            <person name="Coutinho F.H."/>
            <person name="Leomil L."/>
            <person name="Hargreaves P.I."/>
            <person name="Campeao M.E."/>
            <person name="Vieira V.V."/>
            <person name="Silva B.S."/>
            <person name="Fistarol G.O."/>
            <person name="Salomon P.S."/>
            <person name="Sawabe T."/>
            <person name="Mino S."/>
            <person name="Hosokawa M."/>
            <person name="Miyashita H."/>
            <person name="Maruyama F."/>
            <person name="van Verk M.C."/>
            <person name="Dutilh B.E."/>
            <person name="Thompson C.C."/>
            <person name="Thompson F.L."/>
        </authorList>
    </citation>
    <scope>NUCLEOTIDE SEQUENCE [LARGE SCALE GENOMIC DNA]</scope>
    <source>
        <strain evidence="4 5">CCMR0081</strain>
    </source>
</reference>
<dbReference type="InterPro" id="IPR023346">
    <property type="entry name" value="Lysozyme-like_dom_sf"/>
</dbReference>
<evidence type="ECO:0000256" key="1">
    <source>
        <dbReference type="ARBA" id="ARBA00022729"/>
    </source>
</evidence>
<keyword evidence="2" id="KW-1133">Transmembrane helix</keyword>